<feature type="domain" description="PP4R3 EVH1-like" evidence="5">
    <location>
        <begin position="36"/>
        <end position="122"/>
    </location>
</feature>
<dbReference type="RefSeq" id="XP_020427499.1">
    <property type="nucleotide sequence ID" value="XM_020582196.1"/>
</dbReference>
<dbReference type="InterPro" id="IPR051137">
    <property type="entry name" value="PP4R3-like"/>
</dbReference>
<evidence type="ECO:0000256" key="1">
    <source>
        <dbReference type="ARBA" id="ARBA00004123"/>
    </source>
</evidence>
<keyword evidence="2" id="KW-0539">Nucleus</keyword>
<dbReference type="Pfam" id="PF22972">
    <property type="entry name" value="EVH1_PP4R3"/>
    <property type="match status" value="1"/>
</dbReference>
<evidence type="ECO:0000259" key="4">
    <source>
        <dbReference type="Pfam" id="PF04802"/>
    </source>
</evidence>
<evidence type="ECO:0000259" key="5">
    <source>
        <dbReference type="Pfam" id="PF22972"/>
    </source>
</evidence>
<proteinExistence type="predicted"/>
<dbReference type="InParanoid" id="D3BTE8"/>
<dbReference type="PANTHER" id="PTHR23318">
    <property type="entry name" value="ATP SYNTHASE GAMMA-RELATED"/>
    <property type="match status" value="1"/>
</dbReference>
<gene>
    <name evidence="6" type="primary">smkA</name>
    <name evidence="6" type="ORF">PPL_11442</name>
</gene>
<comment type="caution">
    <text evidence="6">The sequence shown here is derived from an EMBL/GenBank/DDBJ whole genome shotgun (WGS) entry which is preliminary data.</text>
</comment>
<dbReference type="GO" id="GO:0006974">
    <property type="term" value="P:DNA damage response"/>
    <property type="evidence" value="ECO:0007669"/>
    <property type="project" value="TreeGrafter"/>
</dbReference>
<dbReference type="GO" id="GO:0030289">
    <property type="term" value="C:protein phosphatase 4 complex"/>
    <property type="evidence" value="ECO:0007669"/>
    <property type="project" value="TreeGrafter"/>
</dbReference>
<dbReference type="Proteomes" id="UP000001396">
    <property type="component" value="Unassembled WGS sequence"/>
</dbReference>
<dbReference type="GO" id="GO:0072542">
    <property type="term" value="F:protein phosphatase activator activity"/>
    <property type="evidence" value="ECO:0007669"/>
    <property type="project" value="TreeGrafter"/>
</dbReference>
<dbReference type="SUPFAM" id="SSF50729">
    <property type="entry name" value="PH domain-like"/>
    <property type="match status" value="1"/>
</dbReference>
<name>D3BTE8_HETP5</name>
<evidence type="ECO:0000313" key="6">
    <source>
        <dbReference type="EMBL" id="EFA75365.1"/>
    </source>
</evidence>
<dbReference type="OMA" id="HRATNDI"/>
<feature type="domain" description="Serine/threonine-protein phosphatase 4 regulatory subunit 3-like central" evidence="4">
    <location>
        <begin position="152"/>
        <end position="450"/>
    </location>
</feature>
<dbReference type="GO" id="GO:0005654">
    <property type="term" value="C:nucleoplasm"/>
    <property type="evidence" value="ECO:0007669"/>
    <property type="project" value="TreeGrafter"/>
</dbReference>
<protein>
    <submittedName>
        <fullName evidence="6">EVH1 domain-containing protein</fullName>
    </submittedName>
</protein>
<dbReference type="STRING" id="670386.D3BTE8"/>
<comment type="subcellular location">
    <subcellularLocation>
        <location evidence="1">Nucleus</location>
    </subcellularLocation>
</comment>
<dbReference type="AlphaFoldDB" id="D3BTE8"/>
<dbReference type="PANTHER" id="PTHR23318:SF0">
    <property type="entry name" value="SERINE_THREONINE-PROTEIN PHOSPHATASE 4 REGULATORY SUBUNIT 3"/>
    <property type="match status" value="1"/>
</dbReference>
<dbReference type="InterPro" id="IPR055236">
    <property type="entry name" value="EVH1_PP4R3"/>
</dbReference>
<keyword evidence="7" id="KW-1185">Reference proteome</keyword>
<accession>D3BTE8</accession>
<dbReference type="Gene3D" id="2.30.29.30">
    <property type="entry name" value="Pleckstrin-homology domain (PH domain)/Phosphotyrosine-binding domain (PTB)"/>
    <property type="match status" value="1"/>
</dbReference>
<evidence type="ECO:0000256" key="3">
    <source>
        <dbReference type="SAM" id="MobiDB-lite"/>
    </source>
</evidence>
<evidence type="ECO:0000313" key="7">
    <source>
        <dbReference type="Proteomes" id="UP000001396"/>
    </source>
</evidence>
<feature type="region of interest" description="Disordered" evidence="3">
    <location>
        <begin position="484"/>
        <end position="508"/>
    </location>
</feature>
<sequence>MVNRYKNLAERHRQPSAQIRKSISQSTVVLSYPHNGKWEDKGTGFVNCLYIEALGSHCLMVKSEEDGSIILESKVYNLEIYQRQQDTLIVWAEPNTNIDLAISFQDSAGCQDVWDFIILNQRRDSDVELIDLPEVNAANLDSIRDCLDPSLPQPVRDRIVNVIVRDDYLKQLLELFDQLEQSNDIPNLHHQFTIFKNLILFNDSSIFELLLSEEYLLRMMGVLEYDPEISEQNRIRHREFLSQQVIFKEVVKFSSESLISTIHQTFRVQYLKDVVLPRVLDDLTFSTLNSIIYFNNSEIVGQIQKDTTFLQKIFTQIQQSPSGSSERRDLLLFLQELCGLAKNLQIQNKSTFFLSLSSLDLFKTLSTTLDDDIAQTRISTTEIILSTLSHDTRMLRNYITLNSTFLSQLINGFIKDNDIGVKNQIVEIIKVLLEADTTEMNEFFKLFYEKEHCTKDTVSDVEQRAIHGVGRNPILPLLGQHEGRALQQPHDPGQSVRPDHHHLQTEHQPIQPAEFSDNRTAAVCLQGEHQAAGCPPGRAIPRAL</sequence>
<reference evidence="6 7" key="1">
    <citation type="journal article" date="2011" name="Genome Res.">
        <title>Phylogeny-wide analysis of social amoeba genomes highlights ancient origins for complex intercellular communication.</title>
        <authorList>
            <person name="Heidel A.J."/>
            <person name="Lawal H.M."/>
            <person name="Felder M."/>
            <person name="Schilde C."/>
            <person name="Helps N.R."/>
            <person name="Tunggal B."/>
            <person name="Rivero F."/>
            <person name="John U."/>
            <person name="Schleicher M."/>
            <person name="Eichinger L."/>
            <person name="Platzer M."/>
            <person name="Noegel A.A."/>
            <person name="Schaap P."/>
            <person name="Gloeckner G."/>
        </authorList>
    </citation>
    <scope>NUCLEOTIDE SEQUENCE [LARGE SCALE GENOMIC DNA]</scope>
    <source>
        <strain evidence="7">ATCC 26659 / Pp 5 / PN500</strain>
    </source>
</reference>
<organism evidence="6 7">
    <name type="scientific">Heterostelium pallidum (strain ATCC 26659 / Pp 5 / PN500)</name>
    <name type="common">Cellular slime mold</name>
    <name type="synonym">Polysphondylium pallidum</name>
    <dbReference type="NCBI Taxonomy" id="670386"/>
    <lineage>
        <taxon>Eukaryota</taxon>
        <taxon>Amoebozoa</taxon>
        <taxon>Evosea</taxon>
        <taxon>Eumycetozoa</taxon>
        <taxon>Dictyostelia</taxon>
        <taxon>Acytosteliales</taxon>
        <taxon>Acytosteliaceae</taxon>
        <taxon>Heterostelium</taxon>
    </lineage>
</organism>
<dbReference type="InterPro" id="IPR006887">
    <property type="entry name" value="P4R3-like_central_dom"/>
</dbReference>
<dbReference type="InterPro" id="IPR011993">
    <property type="entry name" value="PH-like_dom_sf"/>
</dbReference>
<evidence type="ECO:0000256" key="2">
    <source>
        <dbReference type="ARBA" id="ARBA00023242"/>
    </source>
</evidence>
<dbReference type="GeneID" id="31366910"/>
<dbReference type="Pfam" id="PF04802">
    <property type="entry name" value="PP4R3"/>
    <property type="match status" value="1"/>
</dbReference>
<dbReference type="EMBL" id="ADBJ01000056">
    <property type="protein sequence ID" value="EFA75365.1"/>
    <property type="molecule type" value="Genomic_DNA"/>
</dbReference>